<organism evidence="3">
    <name type="scientific">Timema poppense</name>
    <name type="common">Walking stick</name>
    <dbReference type="NCBI Taxonomy" id="170557"/>
    <lineage>
        <taxon>Eukaryota</taxon>
        <taxon>Metazoa</taxon>
        <taxon>Ecdysozoa</taxon>
        <taxon>Arthropoda</taxon>
        <taxon>Hexapoda</taxon>
        <taxon>Insecta</taxon>
        <taxon>Pterygota</taxon>
        <taxon>Neoptera</taxon>
        <taxon>Polyneoptera</taxon>
        <taxon>Phasmatodea</taxon>
        <taxon>Timematodea</taxon>
        <taxon>Timematoidea</taxon>
        <taxon>Timematidae</taxon>
        <taxon>Timema</taxon>
    </lineage>
</organism>
<gene>
    <name evidence="3" type="ORF">TPSB3V08_LOCUS3025</name>
</gene>
<dbReference type="AlphaFoldDB" id="A0A7R9GXL3"/>
<dbReference type="SUPFAM" id="SSF53187">
    <property type="entry name" value="Zn-dependent exopeptidases"/>
    <property type="match status" value="1"/>
</dbReference>
<dbReference type="GO" id="GO:0008270">
    <property type="term" value="F:zinc ion binding"/>
    <property type="evidence" value="ECO:0007669"/>
    <property type="project" value="InterPro"/>
</dbReference>
<sequence length="443" mass="49597">MYQTWRGMQILHSQPFSNAWKYLICSSTCSFPLPLVLPLLPDISRPEVPLFPLISYPQKYTSLKASDFPSDSYLSEPMSPRASSITHNGDQNILVIQSDQPHRQFKSALPSVDDLIHSSQSFSTCVLHVRHEVALLIQHHVQVSGILASSYHPASGSSLDWVKGVLNVTFTFAFELRDNGTYGDLLPANLIIPSGEETLASKLYPHLRGTRVVKHFRKTTFSTRNRNSNLDLPVTDNLGYCESRALDHAATEVSQTDLILTLLQASFIVRLSMTKVRVDTKYRTTPTQTKMEWASFAYETDPFHSFCTVSYYPFGIGKVEYRGSEPKFAWRKSGKRFRKTTPSSPDRDLNLDLPVLGSLAQHTTMCGSDLCVGGLDPSVDVWILDALCLCYLCVGGICLKHTHNGLYMTYPLPFSSLVNSISIHFPNANPNHALYELAKDKKV</sequence>
<dbReference type="Pfam" id="PF00246">
    <property type="entry name" value="Peptidase_M14"/>
    <property type="match status" value="1"/>
</dbReference>
<proteinExistence type="inferred from homology"/>
<evidence type="ECO:0000259" key="2">
    <source>
        <dbReference type="Pfam" id="PF00246"/>
    </source>
</evidence>
<dbReference type="InterPro" id="IPR000834">
    <property type="entry name" value="Peptidase_M14"/>
</dbReference>
<dbReference type="GO" id="GO:0006508">
    <property type="term" value="P:proteolysis"/>
    <property type="evidence" value="ECO:0007669"/>
    <property type="project" value="InterPro"/>
</dbReference>
<reference evidence="3" key="1">
    <citation type="submission" date="2020-11" db="EMBL/GenBank/DDBJ databases">
        <authorList>
            <person name="Tran Van P."/>
        </authorList>
    </citation>
    <scope>NUCLEOTIDE SEQUENCE</scope>
</reference>
<dbReference type="GO" id="GO:0004181">
    <property type="term" value="F:metallocarboxypeptidase activity"/>
    <property type="evidence" value="ECO:0007669"/>
    <property type="project" value="InterPro"/>
</dbReference>
<accession>A0A7R9GXL3</accession>
<dbReference type="Gene3D" id="3.40.630.10">
    <property type="entry name" value="Zn peptidases"/>
    <property type="match status" value="1"/>
</dbReference>
<comment type="similarity">
    <text evidence="1">Belongs to the peptidase M14 family.</text>
</comment>
<protein>
    <recommendedName>
        <fullName evidence="2">Peptidase M14 domain-containing protein</fullName>
    </recommendedName>
</protein>
<dbReference type="EMBL" id="OD001275">
    <property type="protein sequence ID" value="CAD7401296.1"/>
    <property type="molecule type" value="Genomic_DNA"/>
</dbReference>
<feature type="domain" description="Peptidase M14" evidence="2">
    <location>
        <begin position="143"/>
        <end position="200"/>
    </location>
</feature>
<evidence type="ECO:0000256" key="1">
    <source>
        <dbReference type="ARBA" id="ARBA00005988"/>
    </source>
</evidence>
<name>A0A7R9GXL3_TIMPO</name>
<evidence type="ECO:0000313" key="3">
    <source>
        <dbReference type="EMBL" id="CAD7401296.1"/>
    </source>
</evidence>